<evidence type="ECO:0008006" key="5">
    <source>
        <dbReference type="Google" id="ProtNLM"/>
    </source>
</evidence>
<gene>
    <name evidence="3" type="ORF">FHR87_001657</name>
</gene>
<dbReference type="AlphaFoldDB" id="A0A839T1I7"/>
<protein>
    <recommendedName>
        <fullName evidence="5">DUF2782 domain-containing protein</fullName>
    </recommendedName>
</protein>
<evidence type="ECO:0000313" key="4">
    <source>
        <dbReference type="Proteomes" id="UP000549250"/>
    </source>
</evidence>
<dbReference type="Proteomes" id="UP000549250">
    <property type="component" value="Unassembled WGS sequence"/>
</dbReference>
<feature type="chain" id="PRO_5032703016" description="DUF2782 domain-containing protein" evidence="2">
    <location>
        <begin position="23"/>
        <end position="103"/>
    </location>
</feature>
<evidence type="ECO:0000313" key="3">
    <source>
        <dbReference type="EMBL" id="MBB3103262.1"/>
    </source>
</evidence>
<keyword evidence="2" id="KW-0732">Signal</keyword>
<proteinExistence type="predicted"/>
<name>A0A839T1I7_AZOMA</name>
<sequence>MRALKHLMLVAVLASVQLPAIAQQEQLPSMAPDPQSPGDPDVTIRTEGDRTIEEYRLNGILYAVKVTPTYGKPYFLVRADGDNNFVNSEKPGMLIPAWKIFSW</sequence>
<dbReference type="InterPro" id="IPR021357">
    <property type="entry name" value="DUF2782"/>
</dbReference>
<dbReference type="Gene3D" id="2.20.130.30">
    <property type="entry name" value="Protein of unknown function DUF2782"/>
    <property type="match status" value="1"/>
</dbReference>
<feature type="signal peptide" evidence="2">
    <location>
        <begin position="1"/>
        <end position="22"/>
    </location>
</feature>
<dbReference type="RefSeq" id="WP_183166203.1">
    <property type="nucleotide sequence ID" value="NZ_JACHXI010000006.1"/>
</dbReference>
<keyword evidence="4" id="KW-1185">Reference proteome</keyword>
<comment type="caution">
    <text evidence="3">The sequence shown here is derived from an EMBL/GenBank/DDBJ whole genome shotgun (WGS) entry which is preliminary data.</text>
</comment>
<dbReference type="Pfam" id="PF11191">
    <property type="entry name" value="DUF2782"/>
    <property type="match status" value="1"/>
</dbReference>
<feature type="region of interest" description="Disordered" evidence="1">
    <location>
        <begin position="25"/>
        <end position="45"/>
    </location>
</feature>
<accession>A0A839T1I7</accession>
<evidence type="ECO:0000256" key="2">
    <source>
        <dbReference type="SAM" id="SignalP"/>
    </source>
</evidence>
<reference evidence="3 4" key="1">
    <citation type="submission" date="2020-08" db="EMBL/GenBank/DDBJ databases">
        <title>Genomic Encyclopedia of Type Strains, Phase III (KMG-III): the genomes of soil and plant-associated and newly described type strains.</title>
        <authorList>
            <person name="Whitman W."/>
        </authorList>
    </citation>
    <scope>NUCLEOTIDE SEQUENCE [LARGE SCALE GENOMIC DNA]</scope>
    <source>
        <strain evidence="3 4">CECT 4462</strain>
    </source>
</reference>
<dbReference type="EMBL" id="JACHXI010000006">
    <property type="protein sequence ID" value="MBB3103262.1"/>
    <property type="molecule type" value="Genomic_DNA"/>
</dbReference>
<evidence type="ECO:0000256" key="1">
    <source>
        <dbReference type="SAM" id="MobiDB-lite"/>
    </source>
</evidence>
<organism evidence="3 4">
    <name type="scientific">Azomonas macrocytogenes</name>
    <name type="common">Azotobacter macrocytogenes</name>
    <dbReference type="NCBI Taxonomy" id="69962"/>
    <lineage>
        <taxon>Bacteria</taxon>
        <taxon>Pseudomonadati</taxon>
        <taxon>Pseudomonadota</taxon>
        <taxon>Gammaproteobacteria</taxon>
        <taxon>Pseudomonadales</taxon>
        <taxon>Pseudomonadaceae</taxon>
        <taxon>Azomonas</taxon>
    </lineage>
</organism>